<gene>
    <name evidence="3" type="ORF">ACFS7Z_01415</name>
</gene>
<keyword evidence="1" id="KW-1133">Transmembrane helix</keyword>
<dbReference type="Proteomes" id="UP001597641">
    <property type="component" value="Unassembled WGS sequence"/>
</dbReference>
<protein>
    <submittedName>
        <fullName evidence="3">MCP four helix bundle domain-containing protein</fullName>
    </submittedName>
</protein>
<evidence type="ECO:0000259" key="2">
    <source>
        <dbReference type="Pfam" id="PF12729"/>
    </source>
</evidence>
<feature type="domain" description="Chemotaxis methyl-accepting receptor HlyB-like 4HB MCP" evidence="2">
    <location>
        <begin position="11"/>
        <end position="184"/>
    </location>
</feature>
<dbReference type="EMBL" id="JBHUOX010000001">
    <property type="protein sequence ID" value="MFD2999004.1"/>
    <property type="molecule type" value="Genomic_DNA"/>
</dbReference>
<feature type="transmembrane region" description="Helical" evidence="1">
    <location>
        <begin position="192"/>
        <end position="211"/>
    </location>
</feature>
<evidence type="ECO:0000313" key="4">
    <source>
        <dbReference type="Proteomes" id="UP001597641"/>
    </source>
</evidence>
<accession>A0ABW6BQF5</accession>
<keyword evidence="1" id="KW-0812">Transmembrane</keyword>
<feature type="transmembrane region" description="Helical" evidence="1">
    <location>
        <begin position="12"/>
        <end position="31"/>
    </location>
</feature>
<proteinExistence type="predicted"/>
<comment type="caution">
    <text evidence="3">The sequence shown here is derived from an EMBL/GenBank/DDBJ whole genome shotgun (WGS) entry which is preliminary data.</text>
</comment>
<sequence length="228" mass="26170">MKWTYRIRERNKVALALGAVFLIIVLANWWVSFSMQQVSTQFRSVYQDRLVPALDIAAMQERYYQNLMLLEEHMQAQTEELELQLHVSFNHNLKEVDSLLAKYETTYLTQKEAADLEQLKSAVTKLTQLQLRAMELSHARDKAAAANMYKTEVVPAFNQMLLPLHALSQLQQEVGHELYASAERQLSSLKTLSYLVIALAVILALLVGSLLQTSRKIKNIKPQNFHLN</sequence>
<keyword evidence="4" id="KW-1185">Reference proteome</keyword>
<reference evidence="4" key="1">
    <citation type="journal article" date="2019" name="Int. J. Syst. Evol. Microbiol.">
        <title>The Global Catalogue of Microorganisms (GCM) 10K type strain sequencing project: providing services to taxonomists for standard genome sequencing and annotation.</title>
        <authorList>
            <consortium name="The Broad Institute Genomics Platform"/>
            <consortium name="The Broad Institute Genome Sequencing Center for Infectious Disease"/>
            <person name="Wu L."/>
            <person name="Ma J."/>
        </authorList>
    </citation>
    <scope>NUCLEOTIDE SEQUENCE [LARGE SCALE GENOMIC DNA]</scope>
    <source>
        <strain evidence="4">KCTC 23984</strain>
    </source>
</reference>
<evidence type="ECO:0000256" key="1">
    <source>
        <dbReference type="SAM" id="Phobius"/>
    </source>
</evidence>
<name>A0ABW6BQF5_9BACT</name>
<dbReference type="InterPro" id="IPR024478">
    <property type="entry name" value="HlyB_4HB_MCP"/>
</dbReference>
<keyword evidence="1" id="KW-0472">Membrane</keyword>
<organism evidence="3 4">
    <name type="scientific">Pontibacter toksunensis</name>
    <dbReference type="NCBI Taxonomy" id="1332631"/>
    <lineage>
        <taxon>Bacteria</taxon>
        <taxon>Pseudomonadati</taxon>
        <taxon>Bacteroidota</taxon>
        <taxon>Cytophagia</taxon>
        <taxon>Cytophagales</taxon>
        <taxon>Hymenobacteraceae</taxon>
        <taxon>Pontibacter</taxon>
    </lineage>
</organism>
<dbReference type="Pfam" id="PF12729">
    <property type="entry name" value="4HB_MCP_1"/>
    <property type="match status" value="1"/>
</dbReference>
<evidence type="ECO:0000313" key="3">
    <source>
        <dbReference type="EMBL" id="MFD2999004.1"/>
    </source>
</evidence>
<dbReference type="RefSeq" id="WP_377479761.1">
    <property type="nucleotide sequence ID" value="NZ_JBHUOX010000001.1"/>
</dbReference>